<organism evidence="1 2">
    <name type="scientific">Artomyces pyxidatus</name>
    <dbReference type="NCBI Taxonomy" id="48021"/>
    <lineage>
        <taxon>Eukaryota</taxon>
        <taxon>Fungi</taxon>
        <taxon>Dikarya</taxon>
        <taxon>Basidiomycota</taxon>
        <taxon>Agaricomycotina</taxon>
        <taxon>Agaricomycetes</taxon>
        <taxon>Russulales</taxon>
        <taxon>Auriscalpiaceae</taxon>
        <taxon>Artomyces</taxon>
    </lineage>
</organism>
<reference evidence="1" key="2">
    <citation type="journal article" date="2022" name="New Phytol.">
        <title>Evolutionary transition to the ectomycorrhizal habit in the genomes of a hyperdiverse lineage of mushroom-forming fungi.</title>
        <authorList>
            <person name="Looney B."/>
            <person name="Miyauchi S."/>
            <person name="Morin E."/>
            <person name="Drula E."/>
            <person name="Courty P.E."/>
            <person name="Kohler A."/>
            <person name="Kuo A."/>
            <person name="LaButti K."/>
            <person name="Pangilinan J."/>
            <person name="Lipzen A."/>
            <person name="Riley R."/>
            <person name="Andreopoulos W."/>
            <person name="He G."/>
            <person name="Johnson J."/>
            <person name="Nolan M."/>
            <person name="Tritt A."/>
            <person name="Barry K.W."/>
            <person name="Grigoriev I.V."/>
            <person name="Nagy L.G."/>
            <person name="Hibbett D."/>
            <person name="Henrissat B."/>
            <person name="Matheny P.B."/>
            <person name="Labbe J."/>
            <person name="Martin F.M."/>
        </authorList>
    </citation>
    <scope>NUCLEOTIDE SEQUENCE</scope>
    <source>
        <strain evidence="1">HHB10654</strain>
    </source>
</reference>
<keyword evidence="2" id="KW-1185">Reference proteome</keyword>
<protein>
    <submittedName>
        <fullName evidence="1">Uncharacterized protein</fullName>
    </submittedName>
</protein>
<evidence type="ECO:0000313" key="1">
    <source>
        <dbReference type="EMBL" id="KAI0064964.1"/>
    </source>
</evidence>
<sequence length="251" mass="27616">MYFKEVAQPLSLATSSAYTVETIVSDLFMLYRCYAVWNAYWPVVVFPVLLFVADCFTGIYSIYTMSLAKNNAFDPTLEKTTTSFFTCTLAINALCTGLIAFRVWWTQRLHRNLRVFSSLGRLTVIVIESGAIYFVALIFVVGTHSAKVIEFKIPLDMTSPIIVRAGEFVPCTLQLTKRLHGHPLGRGTQGISFVLIIVRVGQCVSSETTPQASASSLSFAVAAVMRNGARTTVEPDLEEVQHHGGGNRCAG</sequence>
<gene>
    <name evidence="1" type="ORF">BV25DRAFT_1822743</name>
</gene>
<proteinExistence type="predicted"/>
<evidence type="ECO:0000313" key="2">
    <source>
        <dbReference type="Proteomes" id="UP000814140"/>
    </source>
</evidence>
<dbReference type="EMBL" id="MU277197">
    <property type="protein sequence ID" value="KAI0064964.1"/>
    <property type="molecule type" value="Genomic_DNA"/>
</dbReference>
<dbReference type="Proteomes" id="UP000814140">
    <property type="component" value="Unassembled WGS sequence"/>
</dbReference>
<reference evidence="1" key="1">
    <citation type="submission" date="2021-03" db="EMBL/GenBank/DDBJ databases">
        <authorList>
            <consortium name="DOE Joint Genome Institute"/>
            <person name="Ahrendt S."/>
            <person name="Looney B.P."/>
            <person name="Miyauchi S."/>
            <person name="Morin E."/>
            <person name="Drula E."/>
            <person name="Courty P.E."/>
            <person name="Chicoki N."/>
            <person name="Fauchery L."/>
            <person name="Kohler A."/>
            <person name="Kuo A."/>
            <person name="Labutti K."/>
            <person name="Pangilinan J."/>
            <person name="Lipzen A."/>
            <person name="Riley R."/>
            <person name="Andreopoulos W."/>
            <person name="He G."/>
            <person name="Johnson J."/>
            <person name="Barry K.W."/>
            <person name="Grigoriev I.V."/>
            <person name="Nagy L."/>
            <person name="Hibbett D."/>
            <person name="Henrissat B."/>
            <person name="Matheny P.B."/>
            <person name="Labbe J."/>
            <person name="Martin F."/>
        </authorList>
    </citation>
    <scope>NUCLEOTIDE SEQUENCE</scope>
    <source>
        <strain evidence="1">HHB10654</strain>
    </source>
</reference>
<comment type="caution">
    <text evidence="1">The sequence shown here is derived from an EMBL/GenBank/DDBJ whole genome shotgun (WGS) entry which is preliminary data.</text>
</comment>
<name>A0ACB8T8Z0_9AGAM</name>
<accession>A0ACB8T8Z0</accession>